<keyword evidence="3" id="KW-1003">Cell membrane</keyword>
<keyword evidence="11" id="KW-1185">Reference proteome</keyword>
<reference evidence="10 11" key="1">
    <citation type="submission" date="2023-01" db="EMBL/GenBank/DDBJ databases">
        <title>Pseudomonas SA3-5T sp. nov., isolated from tidal flat sediment.</title>
        <authorList>
            <person name="Kim H.S."/>
            <person name="Kim J.-S."/>
            <person name="Suh M.K."/>
            <person name="Eom M.K."/>
            <person name="Lee J.-S."/>
        </authorList>
    </citation>
    <scope>NUCLEOTIDE SEQUENCE [LARGE SCALE GENOMIC DNA]</scope>
    <source>
        <strain evidence="10 11">SA3-5</strain>
    </source>
</reference>
<evidence type="ECO:0000256" key="2">
    <source>
        <dbReference type="ARBA" id="ARBA00008358"/>
    </source>
</evidence>
<evidence type="ECO:0000256" key="7">
    <source>
        <dbReference type="ARBA" id="ARBA00022989"/>
    </source>
</evidence>
<keyword evidence="5" id="KW-0997">Cell inner membrane</keyword>
<evidence type="ECO:0000256" key="3">
    <source>
        <dbReference type="ARBA" id="ARBA00022475"/>
    </source>
</evidence>
<evidence type="ECO:0000256" key="1">
    <source>
        <dbReference type="ARBA" id="ARBA00004377"/>
    </source>
</evidence>
<keyword evidence="6 9" id="KW-0812">Transmembrane</keyword>
<dbReference type="InterPro" id="IPR012902">
    <property type="entry name" value="N_methyl_site"/>
</dbReference>
<keyword evidence="7 9" id="KW-1133">Transmembrane helix</keyword>
<evidence type="ECO:0000256" key="8">
    <source>
        <dbReference type="ARBA" id="ARBA00023136"/>
    </source>
</evidence>
<evidence type="ECO:0000256" key="4">
    <source>
        <dbReference type="ARBA" id="ARBA00022481"/>
    </source>
</evidence>
<dbReference type="PROSITE" id="PS00409">
    <property type="entry name" value="PROKAR_NTER_METHYL"/>
    <property type="match status" value="1"/>
</dbReference>
<gene>
    <name evidence="10" type="ORF">PH586_11135</name>
</gene>
<protein>
    <submittedName>
        <fullName evidence="10">Type II secretion system protein</fullName>
    </submittedName>
</protein>
<dbReference type="PANTHER" id="PTHR38779:SF2">
    <property type="entry name" value="TYPE II SECRETION SYSTEM PROTEIN I-RELATED"/>
    <property type="match status" value="1"/>
</dbReference>
<evidence type="ECO:0000256" key="9">
    <source>
        <dbReference type="SAM" id="Phobius"/>
    </source>
</evidence>
<dbReference type="Pfam" id="PF07963">
    <property type="entry name" value="N_methyl"/>
    <property type="match status" value="1"/>
</dbReference>
<evidence type="ECO:0000313" key="11">
    <source>
        <dbReference type="Proteomes" id="UP001212042"/>
    </source>
</evidence>
<feature type="transmembrane region" description="Helical" evidence="9">
    <location>
        <begin position="12"/>
        <end position="33"/>
    </location>
</feature>
<dbReference type="EMBL" id="JAQJZJ010000004">
    <property type="protein sequence ID" value="MDA7086937.1"/>
    <property type="molecule type" value="Genomic_DNA"/>
</dbReference>
<dbReference type="RefSeq" id="WP_271347830.1">
    <property type="nucleotide sequence ID" value="NZ_JAQJZJ010000004.1"/>
</dbReference>
<dbReference type="PANTHER" id="PTHR38779">
    <property type="entry name" value="TYPE II SECRETION SYSTEM PROTEIN I-RELATED"/>
    <property type="match status" value="1"/>
</dbReference>
<accession>A0ABT4XFI0</accession>
<keyword evidence="8 9" id="KW-0472">Membrane</keyword>
<organism evidence="10 11">
    <name type="scientific">Pseudomonas aestuarii</name>
    <dbReference type="NCBI Taxonomy" id="3018340"/>
    <lineage>
        <taxon>Bacteria</taxon>
        <taxon>Pseudomonadati</taxon>
        <taxon>Pseudomonadota</taxon>
        <taxon>Gammaproteobacteria</taxon>
        <taxon>Pseudomonadales</taxon>
        <taxon>Pseudomonadaceae</taxon>
        <taxon>Pseudomonas</taxon>
    </lineage>
</organism>
<name>A0ABT4XFI0_9PSED</name>
<sequence>MRRNNSERGFTLLEVLVAFLVLSLSMSVLMRIVSQSLNSLAVAERHQEALQLAESKLADVLIRLDTDGRGKHQGKLDRDYRWQSEIEPYQFDNQEAGERYSITPWLIRVSVSWGRSSSEQVSLSTIRLLQEAP</sequence>
<dbReference type="Proteomes" id="UP001212042">
    <property type="component" value="Unassembled WGS sequence"/>
</dbReference>
<keyword evidence="4" id="KW-0488">Methylation</keyword>
<comment type="similarity">
    <text evidence="2">Belongs to the GSP I family.</text>
</comment>
<evidence type="ECO:0000256" key="6">
    <source>
        <dbReference type="ARBA" id="ARBA00022692"/>
    </source>
</evidence>
<dbReference type="NCBIfam" id="TIGR02532">
    <property type="entry name" value="IV_pilin_GFxxxE"/>
    <property type="match status" value="1"/>
</dbReference>
<comment type="caution">
    <text evidence="10">The sequence shown here is derived from an EMBL/GenBank/DDBJ whole genome shotgun (WGS) entry which is preliminary data.</text>
</comment>
<comment type="subcellular location">
    <subcellularLocation>
        <location evidence="1">Cell inner membrane</location>
        <topology evidence="1">Single-pass membrane protein</topology>
    </subcellularLocation>
</comment>
<proteinExistence type="inferred from homology"/>
<evidence type="ECO:0000256" key="5">
    <source>
        <dbReference type="ARBA" id="ARBA00022519"/>
    </source>
</evidence>
<dbReference type="InterPro" id="IPR010052">
    <property type="entry name" value="T2SS_protein-GspI"/>
</dbReference>
<evidence type="ECO:0000313" key="10">
    <source>
        <dbReference type="EMBL" id="MDA7086937.1"/>
    </source>
</evidence>